<sequence length="459" mass="49981">MIDLLVTNANIVSMDEARRTIADAAIAVDAGRIVWMGPSVEAAARFAPRERLDAAGKIAMPGMIDAHFHTAQQFLRGKLSQLSRRQPLKIPIWKNYYVPFEGILDPEDVYLSGLFAYANMLMVGTTCFAEAGGPHPDEMGRAADEIGIRGLIALSTVDSHASTGAVVPDSMMMTRDQAIERNIALVQRWKTHPRVNASLALRQIIVCSPELITAIGQAAVDLDAKIHTHLCEGIYEIDFALQKFGMRPTEYLESLGVLSHHLHAAHSVILSPDEVDLYAKHRVSACHCGLNNYSLGAPRLVEMWRRGIDIGMGSDGGATAGTIDIFQVAHAAKIGQQVLAGTPWHIRTAISYEELLAVATNGGARALGMSPDIGQLSVGSKADILLVSCDDIDQQPLYDLMFTASSSVVGRDVRDVIVDGRVVVKDRELLSMDMGEIRAKVARRQPQLMERFERLVGAQ</sequence>
<dbReference type="Proteomes" id="UP000242447">
    <property type="component" value="Chromosome"/>
</dbReference>
<dbReference type="KEGG" id="kro:BVG79_00036"/>
<keyword evidence="2 4" id="KW-0378">Hydrolase</keyword>
<dbReference type="InterPro" id="IPR011059">
    <property type="entry name" value="Metal-dep_hydrolase_composite"/>
</dbReference>
<dbReference type="STRING" id="92947.BVG79_00036"/>
<dbReference type="SUPFAM" id="SSF51556">
    <property type="entry name" value="Metallo-dependent hydrolases"/>
    <property type="match status" value="1"/>
</dbReference>
<dbReference type="InterPro" id="IPR006680">
    <property type="entry name" value="Amidohydro-rel"/>
</dbReference>
<dbReference type="Gene3D" id="3.20.20.140">
    <property type="entry name" value="Metal-dependent hydrolases"/>
    <property type="match status" value="1"/>
</dbReference>
<dbReference type="SUPFAM" id="SSF51338">
    <property type="entry name" value="Composite domain of metallo-dependent hydrolases"/>
    <property type="match status" value="1"/>
</dbReference>
<reference evidence="4 5" key="1">
    <citation type="submission" date="2017-02" db="EMBL/GenBank/DDBJ databases">
        <title>Ketogulonicigenium robustum SPU B003 Genome sequencing and assembly.</title>
        <authorList>
            <person name="Li Y."/>
            <person name="Liu L."/>
            <person name="Wang C."/>
            <person name="Zhang M."/>
            <person name="Zhang T."/>
            <person name="Zhang Y."/>
        </authorList>
    </citation>
    <scope>NUCLEOTIDE SEQUENCE [LARGE SCALE GENOMIC DNA]</scope>
    <source>
        <strain evidence="4 5">SPU_B003</strain>
    </source>
</reference>
<evidence type="ECO:0000313" key="4">
    <source>
        <dbReference type="EMBL" id="ARO13396.1"/>
    </source>
</evidence>
<dbReference type="InterPro" id="IPR032466">
    <property type="entry name" value="Metal_Hydrolase"/>
</dbReference>
<dbReference type="PANTHER" id="PTHR43794">
    <property type="entry name" value="AMINOHYDROLASE SSNA-RELATED"/>
    <property type="match status" value="1"/>
</dbReference>
<evidence type="ECO:0000256" key="1">
    <source>
        <dbReference type="ARBA" id="ARBA00006745"/>
    </source>
</evidence>
<evidence type="ECO:0000256" key="2">
    <source>
        <dbReference type="ARBA" id="ARBA00022801"/>
    </source>
</evidence>
<accession>A0A1W6NVX7</accession>
<comment type="similarity">
    <text evidence="1">Belongs to the metallo-dependent hydrolases superfamily. ATZ/TRZ family.</text>
</comment>
<dbReference type="AlphaFoldDB" id="A0A1W6NVX7"/>
<dbReference type="InterPro" id="IPR050287">
    <property type="entry name" value="MTA/SAH_deaminase"/>
</dbReference>
<keyword evidence="5" id="KW-1185">Reference proteome</keyword>
<organism evidence="4 5">
    <name type="scientific">Ketogulonicigenium robustum</name>
    <dbReference type="NCBI Taxonomy" id="92947"/>
    <lineage>
        <taxon>Bacteria</taxon>
        <taxon>Pseudomonadati</taxon>
        <taxon>Pseudomonadota</taxon>
        <taxon>Alphaproteobacteria</taxon>
        <taxon>Rhodobacterales</taxon>
        <taxon>Roseobacteraceae</taxon>
        <taxon>Ketogulonicigenium</taxon>
    </lineage>
</organism>
<dbReference type="Gene3D" id="2.30.40.10">
    <property type="entry name" value="Urease, subunit C, domain 1"/>
    <property type="match status" value="1"/>
</dbReference>
<proteinExistence type="inferred from homology"/>
<gene>
    <name evidence="4" type="primary">mtaD</name>
    <name evidence="4" type="ORF">BVG79_00036</name>
</gene>
<evidence type="ECO:0000313" key="5">
    <source>
        <dbReference type="Proteomes" id="UP000242447"/>
    </source>
</evidence>
<dbReference type="EMBL" id="CP019937">
    <property type="protein sequence ID" value="ARO13396.1"/>
    <property type="molecule type" value="Genomic_DNA"/>
</dbReference>
<dbReference type="Pfam" id="PF01979">
    <property type="entry name" value="Amidohydro_1"/>
    <property type="match status" value="1"/>
</dbReference>
<name>A0A1W6NVX7_9RHOB</name>
<dbReference type="EC" id="3.5.4.31" evidence="4"/>
<protein>
    <submittedName>
        <fullName evidence="4">S-adenosylhomocysteine deaminase, methylthioadenosine deaminase</fullName>
        <ecNumber evidence="4">3.5.4.31</ecNumber>
    </submittedName>
</protein>
<dbReference type="PANTHER" id="PTHR43794:SF11">
    <property type="entry name" value="AMIDOHYDROLASE-RELATED DOMAIN-CONTAINING PROTEIN"/>
    <property type="match status" value="1"/>
</dbReference>
<feature type="domain" description="Amidohydrolase-related" evidence="3">
    <location>
        <begin position="58"/>
        <end position="423"/>
    </location>
</feature>
<dbReference type="GO" id="GO:0090614">
    <property type="term" value="F:5'-methylthioadenosine deaminase activity"/>
    <property type="evidence" value="ECO:0007669"/>
    <property type="project" value="UniProtKB-EC"/>
</dbReference>
<evidence type="ECO:0000259" key="3">
    <source>
        <dbReference type="Pfam" id="PF01979"/>
    </source>
</evidence>